<dbReference type="InterPro" id="IPR028896">
    <property type="entry name" value="GcvT/YgfZ/DmdA"/>
</dbReference>
<dbReference type="GO" id="GO:0005829">
    <property type="term" value="C:cytosol"/>
    <property type="evidence" value="ECO:0007669"/>
    <property type="project" value="TreeGrafter"/>
</dbReference>
<evidence type="ECO:0000256" key="1">
    <source>
        <dbReference type="ARBA" id="ARBA00008609"/>
    </source>
</evidence>
<dbReference type="Gene3D" id="3.30.1360.120">
    <property type="entry name" value="Probable tRNA modification gtpase trme, domain 1"/>
    <property type="match status" value="1"/>
</dbReference>
<organism evidence="9">
    <name type="scientific">marine metagenome</name>
    <dbReference type="NCBI Taxonomy" id="408172"/>
    <lineage>
        <taxon>unclassified sequences</taxon>
        <taxon>metagenomes</taxon>
        <taxon>ecological metagenomes</taxon>
    </lineage>
</organism>
<dbReference type="InterPro" id="IPR013977">
    <property type="entry name" value="GcvT_C"/>
</dbReference>
<dbReference type="AlphaFoldDB" id="A0A382AB64"/>
<feature type="domain" description="Aminomethyltransferase C-terminal" evidence="8">
    <location>
        <begin position="254"/>
        <end position="325"/>
    </location>
</feature>
<evidence type="ECO:0000256" key="6">
    <source>
        <dbReference type="ARBA" id="ARBA00047665"/>
    </source>
</evidence>
<dbReference type="PANTHER" id="PTHR43757:SF2">
    <property type="entry name" value="AMINOMETHYLTRANSFERASE, MITOCHONDRIAL"/>
    <property type="match status" value="1"/>
</dbReference>
<feature type="domain" description="GCVT N-terminal" evidence="7">
    <location>
        <begin position="1"/>
        <end position="234"/>
    </location>
</feature>
<name>A0A382AB64_9ZZZZ</name>
<evidence type="ECO:0000256" key="4">
    <source>
        <dbReference type="ARBA" id="ARBA00022679"/>
    </source>
</evidence>
<evidence type="ECO:0000313" key="9">
    <source>
        <dbReference type="EMBL" id="SVA98247.1"/>
    </source>
</evidence>
<evidence type="ECO:0000259" key="7">
    <source>
        <dbReference type="Pfam" id="PF01571"/>
    </source>
</evidence>
<dbReference type="InterPro" id="IPR029043">
    <property type="entry name" value="GcvT/YgfZ_C"/>
</dbReference>
<dbReference type="GO" id="GO:0008483">
    <property type="term" value="F:transaminase activity"/>
    <property type="evidence" value="ECO:0007669"/>
    <property type="project" value="UniProtKB-KW"/>
</dbReference>
<reference evidence="9" key="1">
    <citation type="submission" date="2018-05" db="EMBL/GenBank/DDBJ databases">
        <authorList>
            <person name="Lanie J.A."/>
            <person name="Ng W.-L."/>
            <person name="Kazmierczak K.M."/>
            <person name="Andrzejewski T.M."/>
            <person name="Davidsen T.M."/>
            <person name="Wayne K.J."/>
            <person name="Tettelin H."/>
            <person name="Glass J.I."/>
            <person name="Rusch D."/>
            <person name="Podicherti R."/>
            <person name="Tsui H.-C.T."/>
            <person name="Winkler M.E."/>
        </authorList>
    </citation>
    <scope>NUCLEOTIDE SEQUENCE</scope>
</reference>
<dbReference type="PANTHER" id="PTHR43757">
    <property type="entry name" value="AMINOMETHYLTRANSFERASE"/>
    <property type="match status" value="1"/>
</dbReference>
<accession>A0A382AB64</accession>
<dbReference type="EC" id="2.1.2.10" evidence="2"/>
<evidence type="ECO:0000259" key="8">
    <source>
        <dbReference type="Pfam" id="PF08669"/>
    </source>
</evidence>
<dbReference type="Gene3D" id="4.10.1250.10">
    <property type="entry name" value="Aminomethyltransferase fragment"/>
    <property type="match status" value="1"/>
</dbReference>
<keyword evidence="3" id="KW-0032">Aminotransferase</keyword>
<protein>
    <recommendedName>
        <fullName evidence="2">aminomethyltransferase</fullName>
        <ecNumber evidence="2">2.1.2.10</ecNumber>
    </recommendedName>
    <alternativeName>
        <fullName evidence="5">Glycine cleavage system T protein</fullName>
    </alternativeName>
</protein>
<proteinExistence type="inferred from homology"/>
<dbReference type="Gene3D" id="3.30.70.1400">
    <property type="entry name" value="Aminomethyltransferase beta-barrel domains"/>
    <property type="match status" value="1"/>
</dbReference>
<evidence type="ECO:0000256" key="3">
    <source>
        <dbReference type="ARBA" id="ARBA00022576"/>
    </source>
</evidence>
<dbReference type="Pfam" id="PF01571">
    <property type="entry name" value="GCV_T"/>
    <property type="match status" value="1"/>
</dbReference>
<keyword evidence="4" id="KW-0808">Transferase</keyword>
<dbReference type="InterPro" id="IPR027266">
    <property type="entry name" value="TrmE/GcvT-like"/>
</dbReference>
<comment type="catalytic activity">
    <reaction evidence="6">
        <text>N(6)-[(R)-S(8)-aminomethyldihydrolipoyl]-L-lysyl-[protein] + (6S)-5,6,7,8-tetrahydrofolate = N(6)-[(R)-dihydrolipoyl]-L-lysyl-[protein] + (6R)-5,10-methylene-5,6,7,8-tetrahydrofolate + NH4(+)</text>
        <dbReference type="Rhea" id="RHEA:16945"/>
        <dbReference type="Rhea" id="RHEA-COMP:10475"/>
        <dbReference type="Rhea" id="RHEA-COMP:10492"/>
        <dbReference type="ChEBI" id="CHEBI:15636"/>
        <dbReference type="ChEBI" id="CHEBI:28938"/>
        <dbReference type="ChEBI" id="CHEBI:57453"/>
        <dbReference type="ChEBI" id="CHEBI:83100"/>
        <dbReference type="ChEBI" id="CHEBI:83143"/>
        <dbReference type="EC" id="2.1.2.10"/>
    </reaction>
</comment>
<dbReference type="InterPro" id="IPR006223">
    <property type="entry name" value="GcvT"/>
</dbReference>
<dbReference type="NCBIfam" id="TIGR00528">
    <property type="entry name" value="gcvT"/>
    <property type="match status" value="1"/>
</dbReference>
<comment type="similarity">
    <text evidence="1">Belongs to the GcvT family.</text>
</comment>
<dbReference type="GO" id="GO:0004047">
    <property type="term" value="F:aminomethyltransferase activity"/>
    <property type="evidence" value="ECO:0007669"/>
    <property type="project" value="UniProtKB-EC"/>
</dbReference>
<dbReference type="InterPro" id="IPR006222">
    <property type="entry name" value="GCVT_N"/>
</dbReference>
<dbReference type="PIRSF" id="PIRSF006487">
    <property type="entry name" value="GcvT"/>
    <property type="match status" value="1"/>
</dbReference>
<dbReference type="GO" id="GO:0005960">
    <property type="term" value="C:glycine cleavage complex"/>
    <property type="evidence" value="ECO:0007669"/>
    <property type="project" value="InterPro"/>
</dbReference>
<dbReference type="SUPFAM" id="SSF101790">
    <property type="entry name" value="Aminomethyltransferase beta-barrel domain"/>
    <property type="match status" value="1"/>
</dbReference>
<gene>
    <name evidence="9" type="ORF">METZ01_LOCUS151101</name>
</gene>
<evidence type="ECO:0000256" key="5">
    <source>
        <dbReference type="ARBA" id="ARBA00031395"/>
    </source>
</evidence>
<dbReference type="SUPFAM" id="SSF103025">
    <property type="entry name" value="Folate-binding domain"/>
    <property type="match status" value="1"/>
</dbReference>
<dbReference type="Pfam" id="PF08669">
    <property type="entry name" value="GCV_T_C"/>
    <property type="match status" value="1"/>
</dbReference>
<evidence type="ECO:0000256" key="2">
    <source>
        <dbReference type="ARBA" id="ARBA00012616"/>
    </source>
</evidence>
<dbReference type="EMBL" id="UINC01024503">
    <property type="protein sequence ID" value="SVA98247.1"/>
    <property type="molecule type" value="Genomic_DNA"/>
</dbReference>
<dbReference type="Gene3D" id="2.40.30.110">
    <property type="entry name" value="Aminomethyltransferase beta-barrel domains"/>
    <property type="match status" value="1"/>
</dbReference>
<dbReference type="GO" id="GO:0006546">
    <property type="term" value="P:glycine catabolic process"/>
    <property type="evidence" value="ECO:0007669"/>
    <property type="project" value="InterPro"/>
</dbReference>
<sequence>MADFAGWEMPIQYNGIIAEHKAVRERVGIFDVSHMGQIFITGPDTVAFLSYVTTWDMKRQKDSDCRYCHILDNDGRIIDDIIAYTFTSEEYMIIPNAATIDTILSWLLENSGDFDVHIKNLSNDYFCIALQGPEAPRLLGQHLNTSVKPFRLVRERNTIVSGTGYTGEEGCEIIGPSEEVKGHWESLVDMGAEPVGLGARDTLRLEKGYLLSGQDFDGTQTTLETNYSWVIDWDHEFIGKTALISQKDGTYAKLNGIILDERGVLRPGLPVFYNGNKISSLTSGSMSPTIRKGIGLAYLNLPINSRVTVEVRGNHLNGHVVRLPFL</sequence>
<dbReference type="NCBIfam" id="NF001567">
    <property type="entry name" value="PRK00389.1"/>
    <property type="match status" value="1"/>
</dbReference>